<dbReference type="OrthoDB" id="3238099at2759"/>
<dbReference type="AlphaFoldDB" id="A0A5C3MLX3"/>
<dbReference type="SUPFAM" id="SSF52047">
    <property type="entry name" value="RNI-like"/>
    <property type="match status" value="1"/>
</dbReference>
<dbReference type="EMBL" id="ML213590">
    <property type="protein sequence ID" value="TFK44928.1"/>
    <property type="molecule type" value="Genomic_DNA"/>
</dbReference>
<keyword evidence="2" id="KW-1185">Reference proteome</keyword>
<sequence>MHPRAFPPEIWSQVFQHLPKSHQKNLLAISRVFHDVAIPFVFSSIKIYFMSGGAGRPIVDTSDPSFYEATCERLMRRSWEILHYIARQPNFARVVKSVTVIAFTDSSSIFEQLCLEEGIRALTNLRTFRWIGTSPRFPEHFMDSISQGLHILVVQSALPLINIHEHNELTHLHFPIPFYYPKNVTLDSIAVDEALWTYSEAVNVSTIVEDAAEALQSLMIISTRIAVVPMRVYNTLTELEICVVDEAHLPELDLVFRHAIVLESLTLVGFIPHSAAAFSVLPSDAPSLPYLRSFRLSCERDFTDTFEDYPRFLCEFLQAHPILRQLHLRVAEADDTFLAAILPVIGGLQELEVLGLHTGRTYFSENEIMLLTDNLPYRLKALHLAIIWEHSQTNLVSLVNALVPLPQLSFLQLYGIDVPFPPLAEDLATDLKHLKLVGLNRHLWDVDWVGSEVILTRWPKWKAKFCTEDDFDSADDAWLYKFH</sequence>
<dbReference type="Proteomes" id="UP000308652">
    <property type="component" value="Unassembled WGS sequence"/>
</dbReference>
<name>A0A5C3MLX3_9AGAR</name>
<gene>
    <name evidence="1" type="ORF">BDQ12DRAFT_673828</name>
</gene>
<reference evidence="1 2" key="1">
    <citation type="journal article" date="2019" name="Nat. Ecol. Evol.">
        <title>Megaphylogeny resolves global patterns of mushroom evolution.</title>
        <authorList>
            <person name="Varga T."/>
            <person name="Krizsan K."/>
            <person name="Foldi C."/>
            <person name="Dima B."/>
            <person name="Sanchez-Garcia M."/>
            <person name="Sanchez-Ramirez S."/>
            <person name="Szollosi G.J."/>
            <person name="Szarkandi J.G."/>
            <person name="Papp V."/>
            <person name="Albert L."/>
            <person name="Andreopoulos W."/>
            <person name="Angelini C."/>
            <person name="Antonin V."/>
            <person name="Barry K.W."/>
            <person name="Bougher N.L."/>
            <person name="Buchanan P."/>
            <person name="Buyck B."/>
            <person name="Bense V."/>
            <person name="Catcheside P."/>
            <person name="Chovatia M."/>
            <person name="Cooper J."/>
            <person name="Damon W."/>
            <person name="Desjardin D."/>
            <person name="Finy P."/>
            <person name="Geml J."/>
            <person name="Haridas S."/>
            <person name="Hughes K."/>
            <person name="Justo A."/>
            <person name="Karasinski D."/>
            <person name="Kautmanova I."/>
            <person name="Kiss B."/>
            <person name="Kocsube S."/>
            <person name="Kotiranta H."/>
            <person name="LaButti K.M."/>
            <person name="Lechner B.E."/>
            <person name="Liimatainen K."/>
            <person name="Lipzen A."/>
            <person name="Lukacs Z."/>
            <person name="Mihaltcheva S."/>
            <person name="Morgado L.N."/>
            <person name="Niskanen T."/>
            <person name="Noordeloos M.E."/>
            <person name="Ohm R.A."/>
            <person name="Ortiz-Santana B."/>
            <person name="Ovrebo C."/>
            <person name="Racz N."/>
            <person name="Riley R."/>
            <person name="Savchenko A."/>
            <person name="Shiryaev A."/>
            <person name="Soop K."/>
            <person name="Spirin V."/>
            <person name="Szebenyi C."/>
            <person name="Tomsovsky M."/>
            <person name="Tulloss R.E."/>
            <person name="Uehling J."/>
            <person name="Grigoriev I.V."/>
            <person name="Vagvolgyi C."/>
            <person name="Papp T."/>
            <person name="Martin F.M."/>
            <person name="Miettinen O."/>
            <person name="Hibbett D.S."/>
            <person name="Nagy L.G."/>
        </authorList>
    </citation>
    <scope>NUCLEOTIDE SEQUENCE [LARGE SCALE GENOMIC DNA]</scope>
    <source>
        <strain evidence="1 2">CBS 166.37</strain>
    </source>
</reference>
<organism evidence="1 2">
    <name type="scientific">Crucibulum laeve</name>
    <dbReference type="NCBI Taxonomy" id="68775"/>
    <lineage>
        <taxon>Eukaryota</taxon>
        <taxon>Fungi</taxon>
        <taxon>Dikarya</taxon>
        <taxon>Basidiomycota</taxon>
        <taxon>Agaricomycotina</taxon>
        <taxon>Agaricomycetes</taxon>
        <taxon>Agaricomycetidae</taxon>
        <taxon>Agaricales</taxon>
        <taxon>Agaricineae</taxon>
        <taxon>Nidulariaceae</taxon>
        <taxon>Crucibulum</taxon>
    </lineage>
</organism>
<proteinExistence type="predicted"/>
<evidence type="ECO:0000313" key="2">
    <source>
        <dbReference type="Proteomes" id="UP000308652"/>
    </source>
</evidence>
<dbReference type="InterPro" id="IPR032675">
    <property type="entry name" value="LRR_dom_sf"/>
</dbReference>
<evidence type="ECO:0000313" key="1">
    <source>
        <dbReference type="EMBL" id="TFK44928.1"/>
    </source>
</evidence>
<accession>A0A5C3MLX3</accession>
<dbReference type="Gene3D" id="3.80.10.10">
    <property type="entry name" value="Ribonuclease Inhibitor"/>
    <property type="match status" value="1"/>
</dbReference>
<protein>
    <recommendedName>
        <fullName evidence="3">F-box domain-containing protein</fullName>
    </recommendedName>
</protein>
<evidence type="ECO:0008006" key="3">
    <source>
        <dbReference type="Google" id="ProtNLM"/>
    </source>
</evidence>